<evidence type="ECO:0000313" key="2">
    <source>
        <dbReference type="EMBL" id="GMN51444.1"/>
    </source>
</evidence>
<sequence length="191" mass="21001">MGKKDIPIFDESGPEVRPICKMKDAFEKLTRWNCHAFTLLLMNIKSIIVPTLEEQKANHKKGFVPYHDDPDAIVDNWATILESGTSIFWEDLLHADLEGRRNFLHGYAEQTRSLLSNPSVDESIPPQDSSHADNSMQQLETWKGGDRGESSGGGGEHSRGVDVRINGGGDIETQNVIYAPTAAVTTIGGVV</sequence>
<dbReference type="EMBL" id="BTGU01000037">
    <property type="protein sequence ID" value="GMN51444.1"/>
    <property type="molecule type" value="Genomic_DNA"/>
</dbReference>
<comment type="caution">
    <text evidence="2">The sequence shown here is derived from an EMBL/GenBank/DDBJ whole genome shotgun (WGS) entry which is preliminary data.</text>
</comment>
<feature type="compositionally biased region" description="Polar residues" evidence="1">
    <location>
        <begin position="115"/>
        <end position="140"/>
    </location>
</feature>
<name>A0AA88DJM5_FICCA</name>
<reference evidence="2" key="1">
    <citation type="submission" date="2023-07" db="EMBL/GenBank/DDBJ databases">
        <title>draft genome sequence of fig (Ficus carica).</title>
        <authorList>
            <person name="Takahashi T."/>
            <person name="Nishimura K."/>
        </authorList>
    </citation>
    <scope>NUCLEOTIDE SEQUENCE</scope>
</reference>
<dbReference type="AlphaFoldDB" id="A0AA88DJM5"/>
<keyword evidence="3" id="KW-1185">Reference proteome</keyword>
<organism evidence="2 3">
    <name type="scientific">Ficus carica</name>
    <name type="common">Common fig</name>
    <dbReference type="NCBI Taxonomy" id="3494"/>
    <lineage>
        <taxon>Eukaryota</taxon>
        <taxon>Viridiplantae</taxon>
        <taxon>Streptophyta</taxon>
        <taxon>Embryophyta</taxon>
        <taxon>Tracheophyta</taxon>
        <taxon>Spermatophyta</taxon>
        <taxon>Magnoliopsida</taxon>
        <taxon>eudicotyledons</taxon>
        <taxon>Gunneridae</taxon>
        <taxon>Pentapetalae</taxon>
        <taxon>rosids</taxon>
        <taxon>fabids</taxon>
        <taxon>Rosales</taxon>
        <taxon>Moraceae</taxon>
        <taxon>Ficeae</taxon>
        <taxon>Ficus</taxon>
    </lineage>
</organism>
<feature type="region of interest" description="Disordered" evidence="1">
    <location>
        <begin position="115"/>
        <end position="166"/>
    </location>
</feature>
<evidence type="ECO:0000313" key="3">
    <source>
        <dbReference type="Proteomes" id="UP001187192"/>
    </source>
</evidence>
<accession>A0AA88DJM5</accession>
<evidence type="ECO:0000256" key="1">
    <source>
        <dbReference type="SAM" id="MobiDB-lite"/>
    </source>
</evidence>
<proteinExistence type="predicted"/>
<protein>
    <submittedName>
        <fullName evidence="2">Uncharacterized protein</fullName>
    </submittedName>
</protein>
<gene>
    <name evidence="2" type="ORF">TIFTF001_020602</name>
</gene>
<dbReference type="Proteomes" id="UP001187192">
    <property type="component" value="Unassembled WGS sequence"/>
</dbReference>